<gene>
    <name evidence="16" type="ORF">SPSC_00026</name>
</gene>
<dbReference type="Pfam" id="PF04433">
    <property type="entry name" value="SWIRM"/>
    <property type="match status" value="1"/>
</dbReference>
<dbReference type="InterPro" id="IPR036420">
    <property type="entry name" value="BRCT_dom_sf"/>
</dbReference>
<keyword evidence="5" id="KW-0238">DNA-binding</keyword>
<feature type="region of interest" description="Disordered" evidence="10">
    <location>
        <begin position="379"/>
        <end position="407"/>
    </location>
</feature>
<dbReference type="Pfam" id="PF16495">
    <property type="entry name" value="SWIRM-assoc_1"/>
    <property type="match status" value="1"/>
</dbReference>
<dbReference type="InterPro" id="IPR017884">
    <property type="entry name" value="SANT_dom"/>
</dbReference>
<accession>A0A127Z5A2</accession>
<dbReference type="PROSITE" id="PS52032">
    <property type="entry name" value="MARR_BRCT_CHROMO"/>
    <property type="match status" value="1"/>
</dbReference>
<dbReference type="SUPFAM" id="SSF52113">
    <property type="entry name" value="BRCT domain"/>
    <property type="match status" value="1"/>
</dbReference>
<evidence type="ECO:0000259" key="15">
    <source>
        <dbReference type="PROSITE" id="PS52032"/>
    </source>
</evidence>
<dbReference type="Pfam" id="PF00249">
    <property type="entry name" value="Myb_DNA-binding"/>
    <property type="match status" value="1"/>
</dbReference>
<dbReference type="PROSITE" id="PS50934">
    <property type="entry name" value="SWIRM"/>
    <property type="match status" value="1"/>
</dbReference>
<dbReference type="InterPro" id="IPR000433">
    <property type="entry name" value="Znf_ZZ"/>
</dbReference>
<evidence type="ECO:0000256" key="2">
    <source>
        <dbReference type="ARBA" id="ARBA00022771"/>
    </source>
</evidence>
<dbReference type="PANTHER" id="PTHR12802">
    <property type="entry name" value="SWI/SNF COMPLEX-RELATED"/>
    <property type="match status" value="1"/>
</dbReference>
<name>A0A127Z5A2_9BASI</name>
<evidence type="ECO:0000256" key="7">
    <source>
        <dbReference type="ARBA" id="ARBA00023242"/>
    </source>
</evidence>
<proteinExistence type="predicted"/>
<evidence type="ECO:0000256" key="3">
    <source>
        <dbReference type="ARBA" id="ARBA00022833"/>
    </source>
</evidence>
<dbReference type="InterPro" id="IPR001005">
    <property type="entry name" value="SANT/Myb"/>
</dbReference>
<keyword evidence="4" id="KW-0805">Transcription regulation</keyword>
<dbReference type="InterPro" id="IPR043145">
    <property type="entry name" value="Znf_ZZ_sf"/>
</dbReference>
<dbReference type="InterPro" id="IPR007526">
    <property type="entry name" value="SWIRM"/>
</dbReference>
<dbReference type="PROSITE" id="PS50135">
    <property type="entry name" value="ZF_ZZ_2"/>
    <property type="match status" value="1"/>
</dbReference>
<dbReference type="GO" id="GO:0006338">
    <property type="term" value="P:chromatin remodeling"/>
    <property type="evidence" value="ECO:0007669"/>
    <property type="project" value="UniProtKB-ARBA"/>
</dbReference>
<dbReference type="Gene3D" id="1.10.10.10">
    <property type="entry name" value="Winged helix-like DNA-binding domain superfamily/Winged helix DNA-binding domain"/>
    <property type="match status" value="1"/>
</dbReference>
<dbReference type="InterPro" id="IPR009057">
    <property type="entry name" value="Homeodomain-like_sf"/>
</dbReference>
<keyword evidence="1" id="KW-0479">Metal-binding</keyword>
<feature type="domain" description="ZZ-type" evidence="12">
    <location>
        <begin position="670"/>
        <end position="724"/>
    </location>
</feature>
<protein>
    <submittedName>
        <fullName evidence="16">Related to swi/snf-related matrix-associated actin-dependent regulator of chromatin, subfamily c, member 1</fullName>
    </submittedName>
</protein>
<dbReference type="SUPFAM" id="SSF57850">
    <property type="entry name" value="RING/U-box"/>
    <property type="match status" value="1"/>
</dbReference>
<dbReference type="InterPro" id="IPR049898">
    <property type="entry name" value="MARR_BRCT_CHROMO"/>
</dbReference>
<evidence type="ECO:0000259" key="13">
    <source>
        <dbReference type="PROSITE" id="PS50934"/>
    </source>
</evidence>
<feature type="domain" description="Myb-like" evidence="11">
    <location>
        <begin position="733"/>
        <end position="783"/>
    </location>
</feature>
<dbReference type="GO" id="GO:0045893">
    <property type="term" value="P:positive regulation of DNA-templated transcription"/>
    <property type="evidence" value="ECO:0007669"/>
    <property type="project" value="TreeGrafter"/>
</dbReference>
<evidence type="ECO:0000256" key="10">
    <source>
        <dbReference type="SAM" id="MobiDB-lite"/>
    </source>
</evidence>
<dbReference type="GO" id="GO:0008270">
    <property type="term" value="F:zinc ion binding"/>
    <property type="evidence" value="ECO:0007669"/>
    <property type="project" value="UniProtKB-KW"/>
</dbReference>
<evidence type="ECO:0000259" key="12">
    <source>
        <dbReference type="PROSITE" id="PS50135"/>
    </source>
</evidence>
<dbReference type="OrthoDB" id="118550at2759"/>
<feature type="domain" description="Chromo" evidence="15">
    <location>
        <begin position="1"/>
        <end position="317"/>
    </location>
</feature>
<keyword evidence="2 8" id="KW-0863">Zinc-finger</keyword>
<evidence type="ECO:0000256" key="4">
    <source>
        <dbReference type="ARBA" id="ARBA00023015"/>
    </source>
</evidence>
<dbReference type="SMART" id="SM00717">
    <property type="entry name" value="SANT"/>
    <property type="match status" value="1"/>
</dbReference>
<dbReference type="CDD" id="cd00167">
    <property type="entry name" value="SANT"/>
    <property type="match status" value="1"/>
</dbReference>
<evidence type="ECO:0000256" key="6">
    <source>
        <dbReference type="ARBA" id="ARBA00023163"/>
    </source>
</evidence>
<organism evidence="16">
    <name type="scientific">Sporisorium scitamineum</name>
    <dbReference type="NCBI Taxonomy" id="49012"/>
    <lineage>
        <taxon>Eukaryota</taxon>
        <taxon>Fungi</taxon>
        <taxon>Dikarya</taxon>
        <taxon>Basidiomycota</taxon>
        <taxon>Ustilaginomycotina</taxon>
        <taxon>Ustilaginomycetes</taxon>
        <taxon>Ustilaginales</taxon>
        <taxon>Ustilaginaceae</taxon>
        <taxon>Sporisorium</taxon>
    </lineage>
</organism>
<evidence type="ECO:0000259" key="11">
    <source>
        <dbReference type="PROSITE" id="PS50090"/>
    </source>
</evidence>
<keyword evidence="9" id="KW-0175">Coiled coil</keyword>
<evidence type="ECO:0000259" key="14">
    <source>
        <dbReference type="PROSITE" id="PS51293"/>
    </source>
</evidence>
<dbReference type="GO" id="GO:0016514">
    <property type="term" value="C:SWI/SNF complex"/>
    <property type="evidence" value="ECO:0007669"/>
    <property type="project" value="TreeGrafter"/>
</dbReference>
<dbReference type="SUPFAM" id="SSF46689">
    <property type="entry name" value="Homeodomain-like"/>
    <property type="match status" value="2"/>
</dbReference>
<keyword evidence="3" id="KW-0862">Zinc</keyword>
<feature type="region of interest" description="Disordered" evidence="10">
    <location>
        <begin position="316"/>
        <end position="346"/>
    </location>
</feature>
<feature type="domain" description="SWIRM" evidence="13">
    <location>
        <begin position="478"/>
        <end position="575"/>
    </location>
</feature>
<dbReference type="PROSITE" id="PS51293">
    <property type="entry name" value="SANT"/>
    <property type="match status" value="1"/>
</dbReference>
<dbReference type="Gene3D" id="3.30.60.90">
    <property type="match status" value="1"/>
</dbReference>
<dbReference type="SMART" id="SM00291">
    <property type="entry name" value="ZnF_ZZ"/>
    <property type="match status" value="1"/>
</dbReference>
<dbReference type="EMBL" id="LK056650">
    <property type="protein sequence ID" value="CDS81840.1"/>
    <property type="molecule type" value="Genomic_DNA"/>
</dbReference>
<keyword evidence="7" id="KW-0539">Nucleus</keyword>
<feature type="region of interest" description="Disordered" evidence="10">
    <location>
        <begin position="859"/>
        <end position="889"/>
    </location>
</feature>
<dbReference type="Pfam" id="PF00569">
    <property type="entry name" value="ZZ"/>
    <property type="match status" value="1"/>
</dbReference>
<dbReference type="InterPro" id="IPR036388">
    <property type="entry name" value="WH-like_DNA-bd_sf"/>
</dbReference>
<dbReference type="InterPro" id="IPR032451">
    <property type="entry name" value="SMARCC_C"/>
</dbReference>
<dbReference type="PROSITE" id="PS50090">
    <property type="entry name" value="MYB_LIKE"/>
    <property type="match status" value="1"/>
</dbReference>
<dbReference type="FunFam" id="1.10.10.10:FF:000020">
    <property type="entry name" value="SWI/SNF complex subunit SMARCC2 isoform c"/>
    <property type="match status" value="1"/>
</dbReference>
<keyword evidence="6" id="KW-0804">Transcription</keyword>
<dbReference type="GO" id="GO:0042393">
    <property type="term" value="F:histone binding"/>
    <property type="evidence" value="ECO:0007669"/>
    <property type="project" value="TreeGrafter"/>
</dbReference>
<dbReference type="Gene3D" id="1.10.10.60">
    <property type="entry name" value="Homeodomain-like"/>
    <property type="match status" value="1"/>
</dbReference>
<dbReference type="PANTHER" id="PTHR12802:SF41">
    <property type="entry name" value="BRAHMA ASSOCIATED PROTEIN 155 KDA"/>
    <property type="match status" value="1"/>
</dbReference>
<dbReference type="CDD" id="cd02336">
    <property type="entry name" value="ZZ_RSC8"/>
    <property type="match status" value="1"/>
</dbReference>
<reference evidence="16" key="1">
    <citation type="submission" date="2014-06" db="EMBL/GenBank/DDBJ databases">
        <authorList>
            <person name="Ju J."/>
            <person name="Zhang J."/>
        </authorList>
    </citation>
    <scope>NUCLEOTIDE SEQUENCE</scope>
    <source>
        <strain evidence="16">SscI8</strain>
    </source>
</reference>
<dbReference type="FunFam" id="1.10.10.60:FF:000014">
    <property type="entry name" value="SWI/SNF complex subunit SMARCC2 isoform C"/>
    <property type="match status" value="1"/>
</dbReference>
<feature type="coiled-coil region" evidence="9">
    <location>
        <begin position="963"/>
        <end position="1000"/>
    </location>
</feature>
<dbReference type="AlphaFoldDB" id="A0A127Z5A2"/>
<evidence type="ECO:0000256" key="9">
    <source>
        <dbReference type="SAM" id="Coils"/>
    </source>
</evidence>
<dbReference type="InterPro" id="IPR041984">
    <property type="entry name" value="Rsc8/Ssr1/Ssr2_ZZ"/>
</dbReference>
<sequence length="1070" mass="114130">MSTLNLTGHPDPELRTDPLLLQALESYVEPIKSTLAQQGIDAAAIPSKSGSLSASDLADLVFELQNFQEASLGANAPRPADPSASTPQARHPVRIPAELFLPTFSHQSTSLIAPESSHLRLLLQEALAYLASKGKTTWNFSDPAQKSDNVQLIAHLRQQLSKAAALEHPTIAASPSVTEAEAASLKQMAEQLECKWSDDVASASHILYPFEVTPPSSPKLGEPSSSSSEEYFRTIASRSGRALIHVWYRPDSYDTWLPAADFADPDPAPEKRLPWKVGVKWLRDSVRFNELMNAEDYEQEDALDTATEAADVQDAAATAGDVKKGKKRGLPDEITDASSASAAAAGESNGKRIKLLVAARPVGAVPIDLSGSQPIPGKKYENEAVPSGVLGNLPSESAGPTKLEGEQPAVRAANDGDAAMADGTTDKPTADATVEEPTEATADINAPVVQPDAAAVEQQRIRAEEIAKKYLASQTQEVIIPSYSTWFDMSTINAIEKRSLPEFFNHKNRSKTPTIYKDYRDFMINTYRLNPSEYLTFTACRRNLAGDVCAIMRVHAFLEQWGLINYQIDPETRPATLGPPFTGHFRVLVDTPRGLQPLHPGTRVNLTTSASAGADGAGPAAAAAGAEKPDMNLELRKTIFQSTMKGSKPIDLAEANSLAVQADAAVAGGAPRYTCDTCGSDCTRVRYHSIKAKNYSLCPSCYLEGRFPSSMYSGDFVRMEDSVLKQTGGVTGGASGAQDDWTDAETLRLLEGLEMFDDDWSAVSNHVGTRSREQCITKFIQLPIEDGFLDGASQSDLGPLQYARRDQVDKLGKPIVPFAQADNPVMSVVAFLASAVNPAVAAAAAQSALGELTDNLRKRAGQEKASGDKDDAEKSKENGDAAAHTNGDAMEVDGEQTKTAAAAAAADATAATDDAVALVDNAKKGTVPRNAVERAAAIALGAAAAKAHVLASFEERECQRLVGQVIEAQLKKLELKMTQFEELESLLEAERRSIEAGRRQLYADRLAVQKQLALVNELLAKAAQAPEKVSPQEVVQASSAANGLPQQGPVVREANVSGAAPAGGSFAQIG</sequence>
<evidence type="ECO:0000256" key="1">
    <source>
        <dbReference type="ARBA" id="ARBA00022723"/>
    </source>
</evidence>
<feature type="domain" description="SANT" evidence="14">
    <location>
        <begin position="736"/>
        <end position="787"/>
    </location>
</feature>
<feature type="compositionally biased region" description="Basic and acidic residues" evidence="10">
    <location>
        <begin position="859"/>
        <end position="879"/>
    </location>
</feature>
<dbReference type="GO" id="GO:0003677">
    <property type="term" value="F:DNA binding"/>
    <property type="evidence" value="ECO:0007669"/>
    <property type="project" value="UniProtKB-KW"/>
</dbReference>
<evidence type="ECO:0000313" key="16">
    <source>
        <dbReference type="EMBL" id="CDS81840.1"/>
    </source>
</evidence>
<evidence type="ECO:0000256" key="5">
    <source>
        <dbReference type="ARBA" id="ARBA00023125"/>
    </source>
</evidence>
<evidence type="ECO:0000256" key="8">
    <source>
        <dbReference type="PROSITE-ProRule" id="PRU00228"/>
    </source>
</evidence>